<feature type="region of interest" description="Disordered" evidence="1">
    <location>
        <begin position="1"/>
        <end position="24"/>
    </location>
</feature>
<gene>
    <name evidence="3" type="ORF">ACT17_30845</name>
</gene>
<reference evidence="3 4" key="1">
    <citation type="submission" date="2015-06" db="EMBL/GenBank/DDBJ databases">
        <title>Genome sequence of Mycobacterium conceptionense strain MLE.</title>
        <authorList>
            <person name="Greninger A.L."/>
            <person name="Cunningham G."/>
            <person name="Chiu C.Y."/>
            <person name="Miller S."/>
        </authorList>
    </citation>
    <scope>NUCLEOTIDE SEQUENCE [LARGE SCALE GENOMIC DNA]</scope>
    <source>
        <strain evidence="3 4">MLE</strain>
    </source>
</reference>
<sequence>MAPSEETSFDAQHPAEPLGATDPRDLTLPLYGATFGQAVTRFFRSYARFSGRASRSEYWWVQLAVAAVAIFCVAIVAVAGDPSALGRLSLVPVAVFVLVCVIPSWALLVRRLHDADLSGWMCLLLLLPYIGSVLAIVFGVLPSKPLGERFDRRDVYDDLAPR</sequence>
<feature type="compositionally biased region" description="Polar residues" evidence="1">
    <location>
        <begin position="1"/>
        <end position="10"/>
    </location>
</feature>
<keyword evidence="2" id="KW-0812">Transmembrane</keyword>
<dbReference type="AlphaFoldDB" id="A0A0J8TY29"/>
<feature type="transmembrane region" description="Helical" evidence="2">
    <location>
        <begin position="85"/>
        <end position="108"/>
    </location>
</feature>
<name>A0A0J8TY29_9MYCO</name>
<keyword evidence="2" id="KW-1133">Transmembrane helix</keyword>
<organism evidence="3 4">
    <name type="scientific">Mycolicibacterium conceptionense</name>
    <dbReference type="NCBI Taxonomy" id="451644"/>
    <lineage>
        <taxon>Bacteria</taxon>
        <taxon>Bacillati</taxon>
        <taxon>Actinomycetota</taxon>
        <taxon>Actinomycetes</taxon>
        <taxon>Mycobacteriales</taxon>
        <taxon>Mycobacteriaceae</taxon>
        <taxon>Mycolicibacterium</taxon>
    </lineage>
</organism>
<dbReference type="PANTHER" id="PTHR34980:SF2">
    <property type="entry name" value="INNER MEMBRANE PROTEIN YHAH-RELATED"/>
    <property type="match status" value="1"/>
</dbReference>
<proteinExistence type="predicted"/>
<dbReference type="PATRIC" id="fig|451644.5.peg.6325"/>
<protein>
    <recommendedName>
        <fullName evidence="5">DUF805 domain-containing protein</fullName>
    </recommendedName>
</protein>
<feature type="transmembrane region" description="Helical" evidence="2">
    <location>
        <begin position="58"/>
        <end position="79"/>
    </location>
</feature>
<evidence type="ECO:0008006" key="5">
    <source>
        <dbReference type="Google" id="ProtNLM"/>
    </source>
</evidence>
<dbReference type="GO" id="GO:0005886">
    <property type="term" value="C:plasma membrane"/>
    <property type="evidence" value="ECO:0007669"/>
    <property type="project" value="TreeGrafter"/>
</dbReference>
<evidence type="ECO:0000313" key="4">
    <source>
        <dbReference type="Proteomes" id="UP000037594"/>
    </source>
</evidence>
<feature type="transmembrane region" description="Helical" evidence="2">
    <location>
        <begin position="120"/>
        <end position="141"/>
    </location>
</feature>
<dbReference type="RefSeq" id="WP_019348016.1">
    <property type="nucleotide sequence ID" value="NZ_AGSZ01000638.1"/>
</dbReference>
<evidence type="ECO:0000256" key="2">
    <source>
        <dbReference type="SAM" id="Phobius"/>
    </source>
</evidence>
<dbReference type="Pfam" id="PF05656">
    <property type="entry name" value="DUF805"/>
    <property type="match status" value="1"/>
</dbReference>
<dbReference type="EMBL" id="LFOD01000050">
    <property type="protein sequence ID" value="KMV14336.1"/>
    <property type="molecule type" value="Genomic_DNA"/>
</dbReference>
<dbReference type="InterPro" id="IPR008523">
    <property type="entry name" value="DUF805"/>
</dbReference>
<comment type="caution">
    <text evidence="3">The sequence shown here is derived from an EMBL/GenBank/DDBJ whole genome shotgun (WGS) entry which is preliminary data.</text>
</comment>
<accession>A0A0J8TY29</accession>
<keyword evidence="2" id="KW-0472">Membrane</keyword>
<dbReference type="OrthoDB" id="9812349at2"/>
<evidence type="ECO:0000313" key="3">
    <source>
        <dbReference type="EMBL" id="KMV14336.1"/>
    </source>
</evidence>
<dbReference type="Proteomes" id="UP000037594">
    <property type="component" value="Unassembled WGS sequence"/>
</dbReference>
<evidence type="ECO:0000256" key="1">
    <source>
        <dbReference type="SAM" id="MobiDB-lite"/>
    </source>
</evidence>
<dbReference type="PANTHER" id="PTHR34980">
    <property type="entry name" value="INNER MEMBRANE PROTEIN-RELATED-RELATED"/>
    <property type="match status" value="1"/>
</dbReference>